<organism evidence="2 3">
    <name type="scientific">Perilla frutescens var. hirtella</name>
    <name type="common">Perilla citriodora</name>
    <name type="synonym">Perilla setoyensis</name>
    <dbReference type="NCBI Taxonomy" id="608512"/>
    <lineage>
        <taxon>Eukaryota</taxon>
        <taxon>Viridiplantae</taxon>
        <taxon>Streptophyta</taxon>
        <taxon>Embryophyta</taxon>
        <taxon>Tracheophyta</taxon>
        <taxon>Spermatophyta</taxon>
        <taxon>Magnoliopsida</taxon>
        <taxon>eudicotyledons</taxon>
        <taxon>Gunneridae</taxon>
        <taxon>Pentapetalae</taxon>
        <taxon>asterids</taxon>
        <taxon>lamiids</taxon>
        <taxon>Lamiales</taxon>
        <taxon>Lamiaceae</taxon>
        <taxon>Nepetoideae</taxon>
        <taxon>Elsholtzieae</taxon>
        <taxon>Perilla</taxon>
    </lineage>
</organism>
<dbReference type="PANTHER" id="PTHR37744">
    <property type="entry name" value="STAR LIPID TRANSFER-LIKE PROTEIN"/>
    <property type="match status" value="1"/>
</dbReference>
<keyword evidence="1" id="KW-0472">Membrane</keyword>
<sequence length="97" mass="10381">MEENQDNREVTIGTVLDDYRFWAGASAAQLGWGFATLKRGYAGTSHLMPLKAFAVASLFVGAAASCVVSTLKLSGIRSVEDLKTLGEDIRNAAKSTR</sequence>
<evidence type="ECO:0000256" key="1">
    <source>
        <dbReference type="SAM" id="Phobius"/>
    </source>
</evidence>
<protein>
    <submittedName>
        <fullName evidence="2">Uncharacterized protein</fullName>
    </submittedName>
</protein>
<dbReference type="Proteomes" id="UP001190926">
    <property type="component" value="Unassembled WGS sequence"/>
</dbReference>
<gene>
    <name evidence="2" type="ORF">C2S53_002362</name>
</gene>
<keyword evidence="1" id="KW-0812">Transmembrane</keyword>
<dbReference type="PANTHER" id="PTHR37744:SF1">
    <property type="entry name" value="STAR LIPID TRANSFER-LIKE PROTEIN"/>
    <property type="match status" value="1"/>
</dbReference>
<feature type="transmembrane region" description="Helical" evidence="1">
    <location>
        <begin position="52"/>
        <end position="73"/>
    </location>
</feature>
<reference evidence="2 3" key="1">
    <citation type="journal article" date="2021" name="Nat. Commun.">
        <title>Incipient diploidization of the medicinal plant Perilla within 10,000 years.</title>
        <authorList>
            <person name="Zhang Y."/>
            <person name="Shen Q."/>
            <person name="Leng L."/>
            <person name="Zhang D."/>
            <person name="Chen S."/>
            <person name="Shi Y."/>
            <person name="Ning Z."/>
            <person name="Chen S."/>
        </authorList>
    </citation>
    <scope>NUCLEOTIDE SEQUENCE [LARGE SCALE GENOMIC DNA]</scope>
    <source>
        <strain evidence="3">cv. PC099</strain>
    </source>
</reference>
<accession>A0AAD4IYQ0</accession>
<dbReference type="AlphaFoldDB" id="A0AAD4IYQ0"/>
<evidence type="ECO:0000313" key="3">
    <source>
        <dbReference type="Proteomes" id="UP001190926"/>
    </source>
</evidence>
<comment type="caution">
    <text evidence="2">The sequence shown here is derived from an EMBL/GenBank/DDBJ whole genome shotgun (WGS) entry which is preliminary data.</text>
</comment>
<dbReference type="EMBL" id="SDAM02000550">
    <property type="protein sequence ID" value="KAH6824057.1"/>
    <property type="molecule type" value="Genomic_DNA"/>
</dbReference>
<proteinExistence type="predicted"/>
<name>A0AAD4IYQ0_PERFH</name>
<keyword evidence="1" id="KW-1133">Transmembrane helix</keyword>
<evidence type="ECO:0000313" key="2">
    <source>
        <dbReference type="EMBL" id="KAH6824057.1"/>
    </source>
</evidence>
<keyword evidence="3" id="KW-1185">Reference proteome</keyword>